<gene>
    <name evidence="1" type="ORF">AV530_006620</name>
</gene>
<accession>A0A1V4KHA7</accession>
<organism evidence="1 2">
    <name type="scientific">Patagioenas fasciata monilis</name>
    <dbReference type="NCBI Taxonomy" id="372326"/>
    <lineage>
        <taxon>Eukaryota</taxon>
        <taxon>Metazoa</taxon>
        <taxon>Chordata</taxon>
        <taxon>Craniata</taxon>
        <taxon>Vertebrata</taxon>
        <taxon>Euteleostomi</taxon>
        <taxon>Archelosauria</taxon>
        <taxon>Archosauria</taxon>
        <taxon>Dinosauria</taxon>
        <taxon>Saurischia</taxon>
        <taxon>Theropoda</taxon>
        <taxon>Coelurosauria</taxon>
        <taxon>Aves</taxon>
        <taxon>Neognathae</taxon>
        <taxon>Neoaves</taxon>
        <taxon>Columbimorphae</taxon>
        <taxon>Columbiformes</taxon>
        <taxon>Columbidae</taxon>
        <taxon>Patagioenas</taxon>
    </lineage>
</organism>
<dbReference type="Proteomes" id="UP000190648">
    <property type="component" value="Unassembled WGS sequence"/>
</dbReference>
<dbReference type="AlphaFoldDB" id="A0A1V4KHA7"/>
<evidence type="ECO:0000313" key="2">
    <source>
        <dbReference type="Proteomes" id="UP000190648"/>
    </source>
</evidence>
<name>A0A1V4KHA7_PATFA</name>
<comment type="caution">
    <text evidence="1">The sequence shown here is derived from an EMBL/GenBank/DDBJ whole genome shotgun (WGS) entry which is preliminary data.</text>
</comment>
<evidence type="ECO:0000313" key="1">
    <source>
        <dbReference type="EMBL" id="OPJ83795.1"/>
    </source>
</evidence>
<reference evidence="1 2" key="1">
    <citation type="submission" date="2016-02" db="EMBL/GenBank/DDBJ databases">
        <title>Band-tailed pigeon sequencing and assembly.</title>
        <authorList>
            <person name="Soares A.E."/>
            <person name="Novak B.J."/>
            <person name="Rice E.S."/>
            <person name="O'Connell B."/>
            <person name="Chang D."/>
            <person name="Weber S."/>
            <person name="Shapiro B."/>
        </authorList>
    </citation>
    <scope>NUCLEOTIDE SEQUENCE [LARGE SCALE GENOMIC DNA]</scope>
    <source>
        <strain evidence="1">BTP2013</strain>
        <tissue evidence="1">Blood</tissue>
    </source>
</reference>
<dbReference type="EMBL" id="LSYS01003169">
    <property type="protein sequence ID" value="OPJ83795.1"/>
    <property type="molecule type" value="Genomic_DNA"/>
</dbReference>
<keyword evidence="2" id="KW-1185">Reference proteome</keyword>
<proteinExistence type="predicted"/>
<protein>
    <submittedName>
        <fullName evidence="1">Uncharacterized protein</fullName>
    </submittedName>
</protein>
<sequence>MFHPLTRNFAVHSENDTTSEAVFITESRIDPPLPRTHNELVAPVSLLSKFLLQGHGRFKKTGIHLTAYLKWLTTPSRSSPPQV</sequence>